<dbReference type="OrthoDB" id="343970at2"/>
<organism evidence="8 9">
    <name type="scientific">Leptospira idonii</name>
    <dbReference type="NCBI Taxonomy" id="1193500"/>
    <lineage>
        <taxon>Bacteria</taxon>
        <taxon>Pseudomonadati</taxon>
        <taxon>Spirochaetota</taxon>
        <taxon>Spirochaetia</taxon>
        <taxon>Leptospirales</taxon>
        <taxon>Leptospiraceae</taxon>
        <taxon>Leptospira</taxon>
    </lineage>
</organism>
<sequence>MSIRFRISLSISLVLFVGFFILTSIQSYNSYTRLKEEVEQSSDVTAERWSYEVMEQLNTMMGLIRGFRFPLMYASPPRNQVISTMKEILKRNPNYFAMWVCYEKNAYDRLDAQFKNSLGHDSSGRFVTYLHQGEKEGQVNIDFLRDYDKLDGSGDYYQTTKKTDKMSVVGPYHYQVGSEDVLMISLVTPISLPGKFLGAAGLDIDLKELQERIGDKKPFRGQGYIALVSPDGIYALNGLEAKLVGSKIGDPEEMKLFQEKNGKGERFTFTSNGHSHYYFPFHIGKDPKFWTMQVSIPNSIYFESISKIILETAIVSFLILVVVLLFLNLIFQRLVSSGLLLAMKFSSRIAEGNLLAVCEYNRPDEIGKLLQSMIQMKESLVTIISQIKISSEKLGTHSRDMSSTSENFSDVAQTQASAAEESSAAIEELSASADNVGRSMEEAVGKMKEIDSSVIRLREQIESINIEMQSLVRLAGESKNQALVGEDAMSSSMNAMEDIGDRASRISEVLDIITDISEKTNLLALNAAIEAARAGEAGRGFAVVAEEIGKLANQTSSSVQEIGSLVISTNQAVTNGNAKVEEASKVLKSLNLRVNEFESSANKVLISVRSQEKNTIDIGNHARSLTQLNLQIEEAVFEQKRATEEISKTIISISEGTQEVAEGADQLTALSAEILGQANHLSSQIGKFKI</sequence>
<evidence type="ECO:0000256" key="1">
    <source>
        <dbReference type="ARBA" id="ARBA00004370"/>
    </source>
</evidence>
<keyword evidence="9" id="KW-1185">Reference proteome</keyword>
<dbReference type="SMART" id="SM00283">
    <property type="entry name" value="MA"/>
    <property type="match status" value="1"/>
</dbReference>
<dbReference type="RefSeq" id="WP_135760443.1">
    <property type="nucleotide sequence ID" value="NZ_RQHW01000033.1"/>
</dbReference>
<dbReference type="Pfam" id="PF22673">
    <property type="entry name" value="MCP-like_PDC_1"/>
    <property type="match status" value="1"/>
</dbReference>
<dbReference type="InterPro" id="IPR003660">
    <property type="entry name" value="HAMP_dom"/>
</dbReference>
<keyword evidence="5" id="KW-0812">Transmembrane</keyword>
<dbReference type="GO" id="GO:0004888">
    <property type="term" value="F:transmembrane signaling receptor activity"/>
    <property type="evidence" value="ECO:0007669"/>
    <property type="project" value="TreeGrafter"/>
</dbReference>
<protein>
    <submittedName>
        <fullName evidence="8">Methyl-accepting chemotaxis protein</fullName>
    </submittedName>
</protein>
<dbReference type="Proteomes" id="UP000298058">
    <property type="component" value="Unassembled WGS sequence"/>
</dbReference>
<keyword evidence="4" id="KW-0807">Transducer</keyword>
<dbReference type="GO" id="GO:0006935">
    <property type="term" value="P:chemotaxis"/>
    <property type="evidence" value="ECO:0007669"/>
    <property type="project" value="UniProtKB-KW"/>
</dbReference>
<evidence type="ECO:0000256" key="2">
    <source>
        <dbReference type="ARBA" id="ARBA00022500"/>
    </source>
</evidence>
<dbReference type="GO" id="GO:0007165">
    <property type="term" value="P:signal transduction"/>
    <property type="evidence" value="ECO:0007669"/>
    <property type="project" value="UniProtKB-KW"/>
</dbReference>
<evidence type="ECO:0000256" key="5">
    <source>
        <dbReference type="SAM" id="Phobius"/>
    </source>
</evidence>
<dbReference type="EMBL" id="RQHW01000033">
    <property type="protein sequence ID" value="TGN19259.1"/>
    <property type="molecule type" value="Genomic_DNA"/>
</dbReference>
<keyword evidence="5" id="KW-0472">Membrane</keyword>
<dbReference type="Pfam" id="PF00015">
    <property type="entry name" value="MCPsignal"/>
    <property type="match status" value="1"/>
</dbReference>
<dbReference type="AlphaFoldDB" id="A0A4R9M1V7"/>
<dbReference type="CDD" id="cd06225">
    <property type="entry name" value="HAMP"/>
    <property type="match status" value="1"/>
</dbReference>
<evidence type="ECO:0000313" key="8">
    <source>
        <dbReference type="EMBL" id="TGN19259.1"/>
    </source>
</evidence>
<comment type="similarity">
    <text evidence="3">Belongs to the methyl-accepting chemotaxis (MCP) protein family.</text>
</comment>
<accession>A0A4R9M1V7</accession>
<reference evidence="8" key="1">
    <citation type="journal article" date="2019" name="PLoS Negl. Trop. Dis.">
        <title>Revisiting the worldwide diversity of Leptospira species in the environment.</title>
        <authorList>
            <person name="Vincent A.T."/>
            <person name="Schiettekatte O."/>
            <person name="Bourhy P."/>
            <person name="Veyrier F.J."/>
            <person name="Picardeau M."/>
        </authorList>
    </citation>
    <scope>NUCLEOTIDE SEQUENCE [LARGE SCALE GENOMIC DNA]</scope>
    <source>
        <strain evidence="8">201300427</strain>
    </source>
</reference>
<comment type="subcellular location">
    <subcellularLocation>
        <location evidence="1">Membrane</location>
    </subcellularLocation>
</comment>
<dbReference type="PANTHER" id="PTHR43531">
    <property type="entry name" value="PROTEIN ICFG"/>
    <property type="match status" value="1"/>
</dbReference>
<dbReference type="FunFam" id="1.10.287.950:FF:000001">
    <property type="entry name" value="Methyl-accepting chemotaxis sensory transducer"/>
    <property type="match status" value="1"/>
</dbReference>
<dbReference type="PROSITE" id="PS50111">
    <property type="entry name" value="CHEMOTAXIS_TRANSDUC_2"/>
    <property type="match status" value="1"/>
</dbReference>
<dbReference type="CDD" id="cd12913">
    <property type="entry name" value="PDC1_MCP_like"/>
    <property type="match status" value="1"/>
</dbReference>
<dbReference type="Gene3D" id="1.10.287.950">
    <property type="entry name" value="Methyl-accepting chemotaxis protein"/>
    <property type="match status" value="1"/>
</dbReference>
<dbReference type="InterPro" id="IPR051310">
    <property type="entry name" value="MCP_chemotaxis"/>
</dbReference>
<dbReference type="PANTHER" id="PTHR43531:SF11">
    <property type="entry name" value="METHYL-ACCEPTING CHEMOTAXIS PROTEIN 3"/>
    <property type="match status" value="1"/>
</dbReference>
<evidence type="ECO:0000313" key="9">
    <source>
        <dbReference type="Proteomes" id="UP000298058"/>
    </source>
</evidence>
<dbReference type="GO" id="GO:0005886">
    <property type="term" value="C:plasma membrane"/>
    <property type="evidence" value="ECO:0007669"/>
    <property type="project" value="TreeGrafter"/>
</dbReference>
<gene>
    <name evidence="8" type="ORF">EHS15_10110</name>
</gene>
<dbReference type="Gene3D" id="3.30.450.20">
    <property type="entry name" value="PAS domain"/>
    <property type="match status" value="2"/>
</dbReference>
<feature type="domain" description="HAMP" evidence="7">
    <location>
        <begin position="333"/>
        <end position="385"/>
    </location>
</feature>
<feature type="domain" description="Methyl-accepting transducer" evidence="6">
    <location>
        <begin position="390"/>
        <end position="654"/>
    </location>
</feature>
<evidence type="ECO:0000256" key="3">
    <source>
        <dbReference type="ARBA" id="ARBA00029447"/>
    </source>
</evidence>
<evidence type="ECO:0000259" key="7">
    <source>
        <dbReference type="PROSITE" id="PS50885"/>
    </source>
</evidence>
<evidence type="ECO:0000259" key="6">
    <source>
        <dbReference type="PROSITE" id="PS50111"/>
    </source>
</evidence>
<evidence type="ECO:0000256" key="4">
    <source>
        <dbReference type="PROSITE-ProRule" id="PRU00284"/>
    </source>
</evidence>
<keyword evidence="5" id="KW-1133">Transmembrane helix</keyword>
<feature type="transmembrane region" description="Helical" evidence="5">
    <location>
        <begin position="308"/>
        <end position="331"/>
    </location>
</feature>
<proteinExistence type="inferred from homology"/>
<dbReference type="SUPFAM" id="SSF58104">
    <property type="entry name" value="Methyl-accepting chemotaxis protein (MCP) signaling domain"/>
    <property type="match status" value="1"/>
</dbReference>
<dbReference type="InterPro" id="IPR004089">
    <property type="entry name" value="MCPsignal_dom"/>
</dbReference>
<comment type="caution">
    <text evidence="8">The sequence shown here is derived from an EMBL/GenBank/DDBJ whole genome shotgun (WGS) entry which is preliminary data.</text>
</comment>
<keyword evidence="2" id="KW-0145">Chemotaxis</keyword>
<dbReference type="PROSITE" id="PS50885">
    <property type="entry name" value="HAMP"/>
    <property type="match status" value="1"/>
</dbReference>
<name>A0A4R9M1V7_9LEPT</name>